<accession>A0A4P2VID9</accession>
<dbReference type="Pfam" id="PF00106">
    <property type="entry name" value="adh_short"/>
    <property type="match status" value="1"/>
</dbReference>
<dbReference type="Pfam" id="PF02566">
    <property type="entry name" value="OsmC"/>
    <property type="match status" value="1"/>
</dbReference>
<evidence type="ECO:0000313" key="4">
    <source>
        <dbReference type="Proteomes" id="UP000291236"/>
    </source>
</evidence>
<dbReference type="InterPro" id="IPR051468">
    <property type="entry name" value="Fungal_SecMetab_SDRs"/>
</dbReference>
<dbReference type="Gene3D" id="3.30.300.20">
    <property type="match status" value="1"/>
</dbReference>
<dbReference type="PRINTS" id="PR00081">
    <property type="entry name" value="GDHRDH"/>
</dbReference>
<evidence type="ECO:0000256" key="1">
    <source>
        <dbReference type="ARBA" id="ARBA00022857"/>
    </source>
</evidence>
<dbReference type="Gene3D" id="3.40.50.720">
    <property type="entry name" value="NAD(P)-binding Rossmann-like Domain"/>
    <property type="match status" value="1"/>
</dbReference>
<dbReference type="OrthoDB" id="9804010at2"/>
<dbReference type="PANTHER" id="PTHR43544:SF7">
    <property type="entry name" value="NADB-LER2"/>
    <property type="match status" value="1"/>
</dbReference>
<dbReference type="InterPro" id="IPR002347">
    <property type="entry name" value="SDR_fam"/>
</dbReference>
<dbReference type="GO" id="GO:0005737">
    <property type="term" value="C:cytoplasm"/>
    <property type="evidence" value="ECO:0007669"/>
    <property type="project" value="TreeGrafter"/>
</dbReference>
<dbReference type="RefSeq" id="WP_130607102.1">
    <property type="nucleotide sequence ID" value="NZ_AP019368.1"/>
</dbReference>
<dbReference type="EMBL" id="AP019368">
    <property type="protein sequence ID" value="BBH52521.1"/>
    <property type="molecule type" value="Genomic_DNA"/>
</dbReference>
<gene>
    <name evidence="3" type="ORF">JCM31447_09620</name>
</gene>
<dbReference type="InterPro" id="IPR003718">
    <property type="entry name" value="OsmC/Ohr_fam"/>
</dbReference>
<dbReference type="InterPro" id="IPR036291">
    <property type="entry name" value="NAD(P)-bd_dom_sf"/>
</dbReference>
<keyword evidence="1" id="KW-0521">NADP</keyword>
<keyword evidence="2" id="KW-0560">Oxidoreductase</keyword>
<reference evidence="3 4" key="1">
    <citation type="submission" date="2018-12" db="EMBL/GenBank/DDBJ databases">
        <title>Rubrispira sanarue gen. nov., sp., nov., a member of the order Silvanigrellales, isolated from a brackish lake in Hamamatsu Japan.</title>
        <authorList>
            <person name="Maejima Y."/>
            <person name="Iino T."/>
            <person name="Muraguchi Y."/>
            <person name="Fukuda K."/>
            <person name="Nojiri H."/>
            <person name="Ohkuma M."/>
            <person name="Moriuchi R."/>
            <person name="Dohra H."/>
            <person name="Kimbara K."/>
            <person name="Shintani M."/>
        </authorList>
    </citation>
    <scope>NUCLEOTIDE SEQUENCE [LARGE SCALE GENOMIC DNA]</scope>
    <source>
        <strain evidence="3 4">RF1110005</strain>
    </source>
</reference>
<keyword evidence="4" id="KW-1185">Reference proteome</keyword>
<dbReference type="PANTHER" id="PTHR43544">
    <property type="entry name" value="SHORT-CHAIN DEHYDROGENASE/REDUCTASE"/>
    <property type="match status" value="1"/>
</dbReference>
<name>A0A4P2VID9_FLUSA</name>
<sequence>MKIKTEWTAKEYPHNWEFIGECEEGEKINISVKNGEATKIGPNPKELLLHGIASCTSVDVVSTLQKMRQPLEELRVECEAEQTTTLPKVFSKCNLVYYVNGENLSYEKVANAVFLSFTKYCGVSAMIEKSGCYITPKLFINNKEIDIFDPEDKISEKLKLWLNEIASHCKNGIALVTGASRGIGHELVQKLCDEGFAVIPTSRTKVTFEHKNIFDSLYLDLAKVHSIHFLADFLKKNSIYFNVVVHNAGVFSSDEKSSNLTVSFSDIQRIFETNVFGLIEANNTFMQLMSPTSTIAFIASLMGHDSYDTYTHTAYRMSKRSVIQYAKNLALELESQNKKISVLSLHPGSVKTDMNPNGKISVKNSAEQITQLISKNMLAKRMKHNGGFWNYNLTKDAWECLN</sequence>
<evidence type="ECO:0000256" key="2">
    <source>
        <dbReference type="ARBA" id="ARBA00023002"/>
    </source>
</evidence>
<organism evidence="3 4">
    <name type="scientific">Fluviispira sanaruensis</name>
    <dbReference type="NCBI Taxonomy" id="2493639"/>
    <lineage>
        <taxon>Bacteria</taxon>
        <taxon>Pseudomonadati</taxon>
        <taxon>Bdellovibrionota</taxon>
        <taxon>Oligoflexia</taxon>
        <taxon>Silvanigrellales</taxon>
        <taxon>Silvanigrellaceae</taxon>
        <taxon>Fluviispira</taxon>
    </lineage>
</organism>
<dbReference type="Proteomes" id="UP000291236">
    <property type="component" value="Chromosome"/>
</dbReference>
<dbReference type="AlphaFoldDB" id="A0A4P2VID9"/>
<dbReference type="GO" id="GO:0016491">
    <property type="term" value="F:oxidoreductase activity"/>
    <property type="evidence" value="ECO:0007669"/>
    <property type="project" value="UniProtKB-KW"/>
</dbReference>
<dbReference type="KEGG" id="sbf:JCM31447_09620"/>
<evidence type="ECO:0000313" key="3">
    <source>
        <dbReference type="EMBL" id="BBH52521.1"/>
    </source>
</evidence>
<dbReference type="SUPFAM" id="SSF82784">
    <property type="entry name" value="OsmC-like"/>
    <property type="match status" value="1"/>
</dbReference>
<proteinExistence type="predicted"/>
<protein>
    <submittedName>
        <fullName evidence="3">Uncharacterized protein</fullName>
    </submittedName>
</protein>
<dbReference type="SUPFAM" id="SSF51735">
    <property type="entry name" value="NAD(P)-binding Rossmann-fold domains"/>
    <property type="match status" value="1"/>
</dbReference>
<dbReference type="InterPro" id="IPR036102">
    <property type="entry name" value="OsmC/Ohrsf"/>
</dbReference>
<dbReference type="InterPro" id="IPR015946">
    <property type="entry name" value="KH_dom-like_a/b"/>
</dbReference>